<gene>
    <name evidence="2" type="ORF">VMF7928_00548</name>
</gene>
<dbReference type="NCBIfam" id="NF041551">
    <property type="entry name" value="YlcI_YnfO_N"/>
    <property type="match status" value="1"/>
</dbReference>
<dbReference type="RefSeq" id="WP_237359954.1">
    <property type="nucleotide sequence ID" value="NZ_CAKLDM010000001.1"/>
</dbReference>
<dbReference type="EMBL" id="CAKLDM010000001">
    <property type="protein sequence ID" value="CAH0536593.1"/>
    <property type="molecule type" value="Genomic_DNA"/>
</dbReference>
<evidence type="ECO:0000259" key="1">
    <source>
        <dbReference type="Pfam" id="PF07508"/>
    </source>
</evidence>
<accession>A0ABM9A0X3</accession>
<feature type="domain" description="Recombinase" evidence="1">
    <location>
        <begin position="95"/>
        <end position="136"/>
    </location>
</feature>
<reference evidence="2" key="1">
    <citation type="submission" date="2021-11" db="EMBL/GenBank/DDBJ databases">
        <authorList>
            <person name="Rodrigo-Torres L."/>
            <person name="Arahal R. D."/>
            <person name="Lucena T."/>
        </authorList>
    </citation>
    <scope>NUCLEOTIDE SEQUENCE</scope>
    <source>
        <strain evidence="2">CECT 7928</strain>
    </source>
</reference>
<keyword evidence="3" id="KW-1185">Reference proteome</keyword>
<name>A0ABM9A0X3_9VIBR</name>
<evidence type="ECO:0000313" key="3">
    <source>
        <dbReference type="Proteomes" id="UP000838748"/>
    </source>
</evidence>
<proteinExistence type="predicted"/>
<protein>
    <recommendedName>
        <fullName evidence="1">Recombinase domain-containing protein</fullName>
    </recommendedName>
</protein>
<dbReference type="InterPro" id="IPR011109">
    <property type="entry name" value="DNA_bind_recombinase_dom"/>
</dbReference>
<evidence type="ECO:0000313" key="2">
    <source>
        <dbReference type="EMBL" id="CAH0536593.1"/>
    </source>
</evidence>
<dbReference type="Proteomes" id="UP000838748">
    <property type="component" value="Unassembled WGS sequence"/>
</dbReference>
<organism evidence="2 3">
    <name type="scientific">Vibrio marisflavi CECT 7928</name>
    <dbReference type="NCBI Taxonomy" id="634439"/>
    <lineage>
        <taxon>Bacteria</taxon>
        <taxon>Pseudomonadati</taxon>
        <taxon>Pseudomonadota</taxon>
        <taxon>Gammaproteobacteria</taxon>
        <taxon>Vibrionales</taxon>
        <taxon>Vibrionaceae</taxon>
        <taxon>Vibrio</taxon>
    </lineage>
</organism>
<comment type="caution">
    <text evidence="2">The sequence shown here is derived from an EMBL/GenBank/DDBJ whole genome shotgun (WGS) entry which is preliminary data.</text>
</comment>
<dbReference type="Pfam" id="PF07508">
    <property type="entry name" value="Recombinase"/>
    <property type="match status" value="1"/>
</dbReference>
<sequence length="138" mass="16073">MKKYVITLNSNTNRKTAKKNIRFEHDLLIEIQEVKSNKVTFSAWVKQACRFYINHIVDVENAVCTDTRESEANVRTLNHETSSQEQEKRNEIKELVNVLYDSGMYYQQIADILNQRGLHASSGSKWSRVAVKRLIEVK</sequence>